<evidence type="ECO:0000313" key="4">
    <source>
        <dbReference type="Proteomes" id="UP000232323"/>
    </source>
</evidence>
<protein>
    <submittedName>
        <fullName evidence="3">Uncharacterized protein</fullName>
    </submittedName>
</protein>
<evidence type="ECO:0000313" key="3">
    <source>
        <dbReference type="EMBL" id="GAX82417.1"/>
    </source>
</evidence>
<dbReference type="EMBL" id="BEGY01000080">
    <property type="protein sequence ID" value="GAX82417.1"/>
    <property type="molecule type" value="Genomic_DNA"/>
</dbReference>
<dbReference type="Proteomes" id="UP000232323">
    <property type="component" value="Unassembled WGS sequence"/>
</dbReference>
<feature type="coiled-coil region" evidence="1">
    <location>
        <begin position="304"/>
        <end position="366"/>
    </location>
</feature>
<reference evidence="3 4" key="1">
    <citation type="submission" date="2017-08" db="EMBL/GenBank/DDBJ databases">
        <title>Acidophilic green algal genome provides insights into adaptation to an acidic environment.</title>
        <authorList>
            <person name="Hirooka S."/>
            <person name="Hirose Y."/>
            <person name="Kanesaki Y."/>
            <person name="Higuchi S."/>
            <person name="Fujiwara T."/>
            <person name="Onuma R."/>
            <person name="Era A."/>
            <person name="Ohbayashi R."/>
            <person name="Uzuka A."/>
            <person name="Nozaki H."/>
            <person name="Yoshikawa H."/>
            <person name="Miyagishima S.Y."/>
        </authorList>
    </citation>
    <scope>NUCLEOTIDE SEQUENCE [LARGE SCALE GENOMIC DNA]</scope>
    <source>
        <strain evidence="3 4">NIES-2499</strain>
    </source>
</reference>
<evidence type="ECO:0000256" key="2">
    <source>
        <dbReference type="SAM" id="MobiDB-lite"/>
    </source>
</evidence>
<evidence type="ECO:0000256" key="1">
    <source>
        <dbReference type="SAM" id="Coils"/>
    </source>
</evidence>
<dbReference type="OrthoDB" id="535555at2759"/>
<gene>
    <name evidence="3" type="ORF">CEUSTIGMA_g9845.t1</name>
</gene>
<keyword evidence="1" id="KW-0175">Coiled coil</keyword>
<keyword evidence="4" id="KW-1185">Reference proteome</keyword>
<comment type="caution">
    <text evidence="3">The sequence shown here is derived from an EMBL/GenBank/DDBJ whole genome shotgun (WGS) entry which is preliminary data.</text>
</comment>
<feature type="region of interest" description="Disordered" evidence="2">
    <location>
        <begin position="59"/>
        <end position="82"/>
    </location>
</feature>
<accession>A0A250XH63</accession>
<dbReference type="AlphaFoldDB" id="A0A250XH63"/>
<feature type="coiled-coil region" evidence="1">
    <location>
        <begin position="164"/>
        <end position="191"/>
    </location>
</feature>
<name>A0A250XH63_9CHLO</name>
<sequence length="383" mass="41978">MHDSNAYVTLDSVEDCADDVQGQAMDILAGLTSLGISEALREKVQNALSQLDQASSSAAAGIAGRGKKGSTGGSGPASPTRLTPAEVTLKKQVEALDKKLAMSRSIMRKLYHKNVELEKELRVSQVNSQPITSVSMVKPLESDLISSRPATALAGLPAHLAAALQERDQTIAQLQLALESARRRNQILESQFGAVSGSSLPPGTVPQLGGLGMAGAKLQQQQQQGIRDVLAQSALHLTKYQQIRDDYNRLLYKRTSAISSSKTTTQEAKSLVGEVTQRLTKEIQEREAEAALYSARLYESEKQMSDWYVEKRLLEQQISRLKEEVAQRDKLDSEMEVCLCGMFERLRLLEETNAQLTARLEQAGVMTSDTRTSTPQTEMLSMR</sequence>
<proteinExistence type="predicted"/>
<organism evidence="3 4">
    <name type="scientific">Chlamydomonas eustigma</name>
    <dbReference type="NCBI Taxonomy" id="1157962"/>
    <lineage>
        <taxon>Eukaryota</taxon>
        <taxon>Viridiplantae</taxon>
        <taxon>Chlorophyta</taxon>
        <taxon>core chlorophytes</taxon>
        <taxon>Chlorophyceae</taxon>
        <taxon>CS clade</taxon>
        <taxon>Chlamydomonadales</taxon>
        <taxon>Chlamydomonadaceae</taxon>
        <taxon>Chlamydomonas</taxon>
    </lineage>
</organism>